<evidence type="ECO:0000256" key="7">
    <source>
        <dbReference type="ARBA" id="ARBA00048117"/>
    </source>
</evidence>
<evidence type="ECO:0000256" key="3">
    <source>
        <dbReference type="ARBA" id="ARBA00022694"/>
    </source>
</evidence>
<evidence type="ECO:0000256" key="5">
    <source>
        <dbReference type="ARBA" id="ARBA00023004"/>
    </source>
</evidence>
<comment type="similarity">
    <text evidence="8">Belongs to the KAE1 / TsaD family.</text>
</comment>
<feature type="binding site" evidence="8">
    <location>
        <position position="284"/>
    </location>
    <ligand>
        <name>substrate</name>
    </ligand>
</feature>
<evidence type="ECO:0000313" key="11">
    <source>
        <dbReference type="Proteomes" id="UP000176645"/>
    </source>
</evidence>
<evidence type="ECO:0000256" key="6">
    <source>
        <dbReference type="ARBA" id="ARBA00023315"/>
    </source>
</evidence>
<sequence>MNPLTILGIETSCDETAVAVVKNGTHVLANVLSSSLPLHAKTGGVIPEIASREQIKSIVPAIEICLQKAGVMRYGEKTPEIDALAVTFGPGLIGSLLVGVEAAKTLSFVWEKPLVPVNHLIGHFYSAWIENLKPPKFPVIALVVSGGHTELLLAHDHGRYKHLGGTLDDAAGEAFDKTARLLGLGYPGGPAIEAASKTGDPKKYNLPRPLMNDPNLNFSFSGFKTAVVRLVEGLGKRALDKPVVADLSASIQEAIIDILVAKTHKAAGKFEVGSIVLGGGVAANTRLRGKMTKTFGDHVHYSNPELSTDNAAMIASAAYFNFKPQSWEGVKADPSVLF</sequence>
<keyword evidence="3 8" id="KW-0819">tRNA processing</keyword>
<dbReference type="NCBIfam" id="TIGR00329">
    <property type="entry name" value="gcp_kae1"/>
    <property type="match status" value="1"/>
</dbReference>
<dbReference type="InterPro" id="IPR022450">
    <property type="entry name" value="TsaD"/>
</dbReference>
<keyword evidence="2 8" id="KW-0808">Transferase</keyword>
<dbReference type="NCBIfam" id="TIGR03723">
    <property type="entry name" value="T6A_TsaD_YgjD"/>
    <property type="match status" value="1"/>
</dbReference>
<dbReference type="GO" id="GO:0005737">
    <property type="term" value="C:cytoplasm"/>
    <property type="evidence" value="ECO:0007669"/>
    <property type="project" value="UniProtKB-SubCell"/>
</dbReference>
<dbReference type="AlphaFoldDB" id="A0A1G1WH94"/>
<evidence type="ECO:0000259" key="9">
    <source>
        <dbReference type="Pfam" id="PF00814"/>
    </source>
</evidence>
<keyword evidence="4 8" id="KW-0479">Metal-binding</keyword>
<dbReference type="InterPro" id="IPR017861">
    <property type="entry name" value="KAE1/TsaD"/>
</dbReference>
<dbReference type="PANTHER" id="PTHR11735">
    <property type="entry name" value="TRNA N6-ADENOSINE THREONYLCARBAMOYLTRANSFERASE"/>
    <property type="match status" value="1"/>
</dbReference>
<dbReference type="Proteomes" id="UP000176645">
    <property type="component" value="Unassembled WGS sequence"/>
</dbReference>
<dbReference type="FunFam" id="3.30.420.40:FF:000012">
    <property type="entry name" value="tRNA N6-adenosine threonylcarbamoyltransferase"/>
    <property type="match status" value="1"/>
</dbReference>
<feature type="binding site" evidence="8">
    <location>
        <position position="176"/>
    </location>
    <ligand>
        <name>substrate</name>
    </ligand>
</feature>
<evidence type="ECO:0000256" key="8">
    <source>
        <dbReference type="HAMAP-Rule" id="MF_01445"/>
    </source>
</evidence>
<dbReference type="GO" id="GO:0061711">
    <property type="term" value="F:tRNA N(6)-L-threonylcarbamoyladenine synthase activity"/>
    <property type="evidence" value="ECO:0007669"/>
    <property type="project" value="UniProtKB-EC"/>
</dbReference>
<organism evidence="10 11">
    <name type="scientific">Candidatus Woykebacteria bacterium RBG_19FT_COMBO_43_10</name>
    <dbReference type="NCBI Taxonomy" id="1802598"/>
    <lineage>
        <taxon>Bacteria</taxon>
        <taxon>Candidatus Woykeibacteriota</taxon>
    </lineage>
</organism>
<accession>A0A1G1WH94</accession>
<feature type="binding site" evidence="8">
    <location>
        <position position="123"/>
    </location>
    <ligand>
        <name>Fe cation</name>
        <dbReference type="ChEBI" id="CHEBI:24875"/>
    </ligand>
</feature>
<dbReference type="HAMAP" id="MF_01445">
    <property type="entry name" value="TsaD"/>
    <property type="match status" value="1"/>
</dbReference>
<evidence type="ECO:0000313" key="10">
    <source>
        <dbReference type="EMBL" id="OGY27088.1"/>
    </source>
</evidence>
<comment type="caution">
    <text evidence="10">The sequence shown here is derived from an EMBL/GenBank/DDBJ whole genome shotgun (WGS) entry which is preliminary data.</text>
</comment>
<comment type="subcellular location">
    <subcellularLocation>
        <location evidence="8">Cytoplasm</location>
    </subcellularLocation>
</comment>
<dbReference type="PANTHER" id="PTHR11735:SF6">
    <property type="entry name" value="TRNA N6-ADENOSINE THREONYLCARBAMOYLTRANSFERASE, MITOCHONDRIAL"/>
    <property type="match status" value="1"/>
</dbReference>
<dbReference type="CDD" id="cd24133">
    <property type="entry name" value="ASKHA_NBD_TsaD_bac"/>
    <property type="match status" value="1"/>
</dbReference>
<protein>
    <recommendedName>
        <fullName evidence="8">tRNA N6-adenosine threonylcarbamoyltransferase</fullName>
        <ecNumber evidence="8">2.3.1.234</ecNumber>
    </recommendedName>
    <alternativeName>
        <fullName evidence="8">N6-L-threonylcarbamoyladenine synthase</fullName>
        <shortName evidence="8">t(6)A synthase</shortName>
    </alternativeName>
    <alternativeName>
        <fullName evidence="8">t(6)A37 threonylcarbamoyladenosine biosynthesis protein TsaD</fullName>
    </alternativeName>
    <alternativeName>
        <fullName evidence="8">tRNA threonylcarbamoyladenosine biosynthesis protein TsaD</fullName>
    </alternativeName>
</protein>
<dbReference type="SUPFAM" id="SSF53067">
    <property type="entry name" value="Actin-like ATPase domain"/>
    <property type="match status" value="2"/>
</dbReference>
<dbReference type="InterPro" id="IPR000905">
    <property type="entry name" value="Gcp-like_dom"/>
</dbReference>
<comment type="cofactor">
    <cofactor evidence="8">
        <name>Fe(2+)</name>
        <dbReference type="ChEBI" id="CHEBI:29033"/>
    </cofactor>
    <text evidence="8">Binds 1 Fe(2+) ion per subunit.</text>
</comment>
<feature type="binding site" evidence="8">
    <location>
        <position position="193"/>
    </location>
    <ligand>
        <name>substrate</name>
    </ligand>
</feature>
<dbReference type="FunFam" id="3.30.420.40:FF:000040">
    <property type="entry name" value="tRNA N6-adenosine threonylcarbamoyltransferase"/>
    <property type="match status" value="1"/>
</dbReference>
<dbReference type="EMBL" id="MHCU01000049">
    <property type="protein sequence ID" value="OGY27088.1"/>
    <property type="molecule type" value="Genomic_DNA"/>
</dbReference>
<dbReference type="EC" id="2.3.1.234" evidence="8"/>
<evidence type="ECO:0000256" key="1">
    <source>
        <dbReference type="ARBA" id="ARBA00022490"/>
    </source>
</evidence>
<gene>
    <name evidence="8" type="primary">tsaD</name>
    <name evidence="10" type="ORF">A2Z42_01805</name>
</gene>
<dbReference type="GO" id="GO:0002949">
    <property type="term" value="P:tRNA threonylcarbamoyladenosine modification"/>
    <property type="evidence" value="ECO:0007669"/>
    <property type="project" value="UniProtKB-UniRule"/>
</dbReference>
<proteinExistence type="inferred from homology"/>
<comment type="function">
    <text evidence="8">Required for the formation of a threonylcarbamoyl group on adenosine at position 37 (t(6)A37) in tRNAs that read codons beginning with adenine. Is involved in the transfer of the threonylcarbamoyl moiety of threonylcarbamoyl-AMP (TC-AMP) to the N6 group of A37, together with TsaE and TsaB. TsaD likely plays a direct catalytic role in this reaction.</text>
</comment>
<dbReference type="GO" id="GO:0005506">
    <property type="term" value="F:iron ion binding"/>
    <property type="evidence" value="ECO:0007669"/>
    <property type="project" value="UniProtKB-UniRule"/>
</dbReference>
<comment type="catalytic activity">
    <reaction evidence="7 8">
        <text>L-threonylcarbamoyladenylate + adenosine(37) in tRNA = N(6)-L-threonylcarbamoyladenosine(37) in tRNA + AMP + H(+)</text>
        <dbReference type="Rhea" id="RHEA:37059"/>
        <dbReference type="Rhea" id="RHEA-COMP:10162"/>
        <dbReference type="Rhea" id="RHEA-COMP:10163"/>
        <dbReference type="ChEBI" id="CHEBI:15378"/>
        <dbReference type="ChEBI" id="CHEBI:73682"/>
        <dbReference type="ChEBI" id="CHEBI:74411"/>
        <dbReference type="ChEBI" id="CHEBI:74418"/>
        <dbReference type="ChEBI" id="CHEBI:456215"/>
        <dbReference type="EC" id="2.3.1.234"/>
    </reaction>
</comment>
<feature type="domain" description="Gcp-like" evidence="9">
    <location>
        <begin position="26"/>
        <end position="315"/>
    </location>
</feature>
<feature type="binding site" evidence="8">
    <location>
        <position position="309"/>
    </location>
    <ligand>
        <name>Fe cation</name>
        <dbReference type="ChEBI" id="CHEBI:24875"/>
    </ligand>
</feature>
<dbReference type="PRINTS" id="PR00789">
    <property type="entry name" value="OSIALOPTASE"/>
</dbReference>
<evidence type="ECO:0000256" key="2">
    <source>
        <dbReference type="ARBA" id="ARBA00022679"/>
    </source>
</evidence>
<dbReference type="Gene3D" id="3.30.420.40">
    <property type="match status" value="2"/>
</dbReference>
<reference evidence="10 11" key="1">
    <citation type="journal article" date="2016" name="Nat. Commun.">
        <title>Thousands of microbial genomes shed light on interconnected biogeochemical processes in an aquifer system.</title>
        <authorList>
            <person name="Anantharaman K."/>
            <person name="Brown C.T."/>
            <person name="Hug L.A."/>
            <person name="Sharon I."/>
            <person name="Castelle C.J."/>
            <person name="Probst A.J."/>
            <person name="Thomas B.C."/>
            <person name="Singh A."/>
            <person name="Wilkins M.J."/>
            <person name="Karaoz U."/>
            <person name="Brodie E.L."/>
            <person name="Williams K.H."/>
            <person name="Hubbard S.S."/>
            <person name="Banfield J.F."/>
        </authorList>
    </citation>
    <scope>NUCLEOTIDE SEQUENCE [LARGE SCALE GENOMIC DNA]</scope>
</reference>
<name>A0A1G1WH94_9BACT</name>
<feature type="binding site" evidence="8">
    <location>
        <begin position="143"/>
        <end position="147"/>
    </location>
    <ligand>
        <name>substrate</name>
    </ligand>
</feature>
<keyword evidence="1 8" id="KW-0963">Cytoplasm</keyword>
<dbReference type="Pfam" id="PF00814">
    <property type="entry name" value="TsaD"/>
    <property type="match status" value="1"/>
</dbReference>
<evidence type="ECO:0000256" key="4">
    <source>
        <dbReference type="ARBA" id="ARBA00022723"/>
    </source>
</evidence>
<keyword evidence="6 8" id="KW-0012">Acyltransferase</keyword>
<feature type="binding site" evidence="8">
    <location>
        <position position="119"/>
    </location>
    <ligand>
        <name>Fe cation</name>
        <dbReference type="ChEBI" id="CHEBI:24875"/>
    </ligand>
</feature>
<keyword evidence="5 8" id="KW-0408">Iron</keyword>
<dbReference type="InterPro" id="IPR043129">
    <property type="entry name" value="ATPase_NBD"/>
</dbReference>
<feature type="binding site" evidence="8">
    <location>
        <position position="189"/>
    </location>
    <ligand>
        <name>substrate</name>
    </ligand>
</feature>